<feature type="domain" description="Isochorismatase-like" evidence="8">
    <location>
        <begin position="8"/>
        <end position="199"/>
    </location>
</feature>
<evidence type="ECO:0000256" key="4">
    <source>
        <dbReference type="ARBA" id="ARBA00022801"/>
    </source>
</evidence>
<dbReference type="InterPro" id="IPR000868">
    <property type="entry name" value="Isochorismatase-like_dom"/>
</dbReference>
<dbReference type="EMBL" id="PYMA01000022">
    <property type="protein sequence ID" value="PSW12124.1"/>
    <property type="molecule type" value="Genomic_DNA"/>
</dbReference>
<dbReference type="GO" id="GO:0019363">
    <property type="term" value="P:pyridine nucleotide biosynthetic process"/>
    <property type="evidence" value="ECO:0007669"/>
    <property type="project" value="UniProtKB-KW"/>
</dbReference>
<dbReference type="InterPro" id="IPR052347">
    <property type="entry name" value="Isochorismatase_Nicotinamidase"/>
</dbReference>
<evidence type="ECO:0000313" key="9">
    <source>
        <dbReference type="EMBL" id="PSW12124.1"/>
    </source>
</evidence>
<keyword evidence="2" id="KW-0662">Pyridine nucleotide biosynthesis</keyword>
<dbReference type="PANTHER" id="PTHR11080:SF2">
    <property type="entry name" value="LD05707P"/>
    <property type="match status" value="1"/>
</dbReference>
<keyword evidence="10" id="KW-1185">Reference proteome</keyword>
<organism evidence="9 10">
    <name type="scientific">Photobacterium sanctipauli</name>
    <dbReference type="NCBI Taxonomy" id="1342794"/>
    <lineage>
        <taxon>Bacteria</taxon>
        <taxon>Pseudomonadati</taxon>
        <taxon>Pseudomonadota</taxon>
        <taxon>Gammaproteobacteria</taxon>
        <taxon>Vibrionales</taxon>
        <taxon>Vibrionaceae</taxon>
        <taxon>Photobacterium</taxon>
    </lineage>
</organism>
<dbReference type="EC" id="3.5.1.19" evidence="6"/>
<dbReference type="PANTHER" id="PTHR11080">
    <property type="entry name" value="PYRAZINAMIDASE/NICOTINAMIDASE"/>
    <property type="match status" value="1"/>
</dbReference>
<evidence type="ECO:0000259" key="8">
    <source>
        <dbReference type="Pfam" id="PF00857"/>
    </source>
</evidence>
<dbReference type="GO" id="GO:0046872">
    <property type="term" value="F:metal ion binding"/>
    <property type="evidence" value="ECO:0007669"/>
    <property type="project" value="UniProtKB-KW"/>
</dbReference>
<protein>
    <recommendedName>
        <fullName evidence="6">nicotinamidase</fullName>
        <ecNumber evidence="6">3.5.1.19</ecNumber>
    </recommendedName>
    <alternativeName>
        <fullName evidence="7">Nicotinamide deamidase</fullName>
    </alternativeName>
</protein>
<name>A0A2T3ND41_9GAMM</name>
<dbReference type="SUPFAM" id="SSF52499">
    <property type="entry name" value="Isochorismatase-like hydrolases"/>
    <property type="match status" value="1"/>
</dbReference>
<comment type="similarity">
    <text evidence="1">Belongs to the isochorismatase family.</text>
</comment>
<dbReference type="Gene3D" id="3.40.50.850">
    <property type="entry name" value="Isochorismatase-like"/>
    <property type="match status" value="1"/>
</dbReference>
<dbReference type="Proteomes" id="UP000241771">
    <property type="component" value="Unassembled WGS sequence"/>
</dbReference>
<dbReference type="GO" id="GO:0008936">
    <property type="term" value="F:nicotinamidase activity"/>
    <property type="evidence" value="ECO:0007669"/>
    <property type="project" value="UniProtKB-EC"/>
</dbReference>
<accession>A0A2T3ND41</accession>
<comment type="caution">
    <text evidence="9">The sequence shown here is derived from an EMBL/GenBank/DDBJ whole genome shotgun (WGS) entry which is preliminary data.</text>
</comment>
<evidence type="ECO:0000256" key="1">
    <source>
        <dbReference type="ARBA" id="ARBA00006336"/>
    </source>
</evidence>
<sequence length="209" mass="22755">MTIAAIDVDPQKTFTPLCPDELPVQEGDLIGPALNAQALLADFRVLTKDAHPRGAVWSVDKHEEMLKPLDYPNADLTWVSHAVPGTKGFETIPQLPSITDYDHVIWKGIEPDLHPYGACFHDLHEQLSTGLIEWLQAKHVTTVLVGGLATDYCVKTTALQLQATGLFKVIVNLDTCRGIAPDTTTQACKEMATAGITVANNLSEVKSFL</sequence>
<keyword evidence="4" id="KW-0378">Hydrolase</keyword>
<comment type="pathway">
    <text evidence="5">Cofactor biosynthesis; nicotinate biosynthesis; nicotinate from nicotinamide: step 1/1.</text>
</comment>
<gene>
    <name evidence="9" type="ORF">C9I98_23295</name>
</gene>
<dbReference type="InterPro" id="IPR036380">
    <property type="entry name" value="Isochorismatase-like_sf"/>
</dbReference>
<dbReference type="OrthoDB" id="9791276at2"/>
<evidence type="ECO:0000256" key="6">
    <source>
        <dbReference type="ARBA" id="ARBA00039017"/>
    </source>
</evidence>
<evidence type="ECO:0000313" key="10">
    <source>
        <dbReference type="Proteomes" id="UP000241771"/>
    </source>
</evidence>
<evidence type="ECO:0000256" key="3">
    <source>
        <dbReference type="ARBA" id="ARBA00022723"/>
    </source>
</evidence>
<proteinExistence type="inferred from homology"/>
<dbReference type="Pfam" id="PF00857">
    <property type="entry name" value="Isochorismatase"/>
    <property type="match status" value="1"/>
</dbReference>
<dbReference type="RefSeq" id="WP_036817186.1">
    <property type="nucleotide sequence ID" value="NZ_JGVO01000063.1"/>
</dbReference>
<evidence type="ECO:0000256" key="7">
    <source>
        <dbReference type="ARBA" id="ARBA00043224"/>
    </source>
</evidence>
<evidence type="ECO:0000256" key="5">
    <source>
        <dbReference type="ARBA" id="ARBA00037900"/>
    </source>
</evidence>
<keyword evidence="3" id="KW-0479">Metal-binding</keyword>
<reference evidence="9 10" key="1">
    <citation type="submission" date="2018-01" db="EMBL/GenBank/DDBJ databases">
        <title>Whole genome sequencing of Histamine producing bacteria.</title>
        <authorList>
            <person name="Butler K."/>
        </authorList>
    </citation>
    <scope>NUCLEOTIDE SEQUENCE [LARGE SCALE GENOMIC DNA]</scope>
    <source>
        <strain evidence="9 10">DSM 100436</strain>
    </source>
</reference>
<dbReference type="AlphaFoldDB" id="A0A2T3ND41"/>
<dbReference type="CDD" id="cd01011">
    <property type="entry name" value="nicotinamidase"/>
    <property type="match status" value="1"/>
</dbReference>
<evidence type="ECO:0000256" key="2">
    <source>
        <dbReference type="ARBA" id="ARBA00022642"/>
    </source>
</evidence>